<reference evidence="1 2" key="1">
    <citation type="submission" date="2017-05" db="EMBL/GenBank/DDBJ databases">
        <title>Vagococcus spp. assemblies.</title>
        <authorList>
            <person name="Gulvik C.A."/>
        </authorList>
    </citation>
    <scope>NUCLEOTIDE SEQUENCE [LARGE SCALE GENOMIC DNA]</scope>
    <source>
        <strain evidence="1 2">SS1995</strain>
    </source>
</reference>
<accession>A0A429ZTG8</accession>
<name>A0A429ZTG8_9ENTE</name>
<dbReference type="RefSeq" id="WP_125984676.1">
    <property type="nucleotide sequence ID" value="NZ_NGJS01000020.1"/>
</dbReference>
<comment type="caution">
    <text evidence="1">The sequence shown here is derived from an EMBL/GenBank/DDBJ whole genome shotgun (WGS) entry which is preliminary data.</text>
</comment>
<keyword evidence="2" id="KW-1185">Reference proteome</keyword>
<protein>
    <submittedName>
        <fullName evidence="1">Uncharacterized protein</fullName>
    </submittedName>
</protein>
<evidence type="ECO:0000313" key="1">
    <source>
        <dbReference type="EMBL" id="RST96954.1"/>
    </source>
</evidence>
<organism evidence="1 2">
    <name type="scientific">Vagococcus vulneris</name>
    <dbReference type="NCBI Taxonomy" id="1977869"/>
    <lineage>
        <taxon>Bacteria</taxon>
        <taxon>Bacillati</taxon>
        <taxon>Bacillota</taxon>
        <taxon>Bacilli</taxon>
        <taxon>Lactobacillales</taxon>
        <taxon>Enterococcaceae</taxon>
        <taxon>Vagococcus</taxon>
    </lineage>
</organism>
<sequence length="77" mass="8644">MHKPLVTITLDEYNYLLENKIPYTKQTVDGQLVCTVDCNEIEQMIATTEEQSEAKEVTSGYKVSNSSPDVQVSFINA</sequence>
<dbReference type="Proteomes" id="UP000287857">
    <property type="component" value="Unassembled WGS sequence"/>
</dbReference>
<dbReference type="AlphaFoldDB" id="A0A429ZTG8"/>
<dbReference type="EMBL" id="NGJS01000020">
    <property type="protein sequence ID" value="RST96954.1"/>
    <property type="molecule type" value="Genomic_DNA"/>
</dbReference>
<gene>
    <name evidence="1" type="ORF">CBF37_10380</name>
</gene>
<evidence type="ECO:0000313" key="2">
    <source>
        <dbReference type="Proteomes" id="UP000287857"/>
    </source>
</evidence>
<proteinExistence type="predicted"/>